<proteinExistence type="predicted"/>
<dbReference type="AlphaFoldDB" id="A0AAD4WIT5"/>
<dbReference type="SUPFAM" id="SSF53098">
    <property type="entry name" value="Ribonuclease H-like"/>
    <property type="match status" value="1"/>
</dbReference>
<dbReference type="Gene3D" id="3.30.420.10">
    <property type="entry name" value="Ribonuclease H-like superfamily/Ribonuclease H"/>
    <property type="match status" value="1"/>
</dbReference>
<dbReference type="Pfam" id="PF24626">
    <property type="entry name" value="SH3_Tf2-1"/>
    <property type="match status" value="1"/>
</dbReference>
<dbReference type="InterPro" id="IPR050951">
    <property type="entry name" value="Retrovirus_Pol_polyprotein"/>
</dbReference>
<dbReference type="PROSITE" id="PS50994">
    <property type="entry name" value="INTEGRASE"/>
    <property type="match status" value="1"/>
</dbReference>
<sequence length="279" mass="32783">MDTRLKRSTAFHPQTDGQTEVVNRTMVHLLRGYNSKHPKTWDESLPYLQFAFNRAIHGSTLKSPFEVCLGYLPQSPFDLAFTMSDQPLRGKEEEEHVRAQKFLERVRKIHTEVEAQLKRSQQRYKARHDKHRVPCNFKEGDLVWLHLGKERLTGEGKKLKPIRYGPFKIIKQIGDNAFQLELPPYMHMYSVINAENLKLFEPSLLDDDPDEDIRLPSVDDLKIELEDPLLKDCILEQKVRETRHGKYEYFRIGSKGQLPSKSKWYIRDKATQEFPHLTI</sequence>
<evidence type="ECO:0000313" key="3">
    <source>
        <dbReference type="Proteomes" id="UP001054821"/>
    </source>
</evidence>
<feature type="domain" description="Integrase catalytic" evidence="1">
    <location>
        <begin position="1"/>
        <end position="72"/>
    </location>
</feature>
<accession>A0AAD4WIT5</accession>
<name>A0AAD4WIT5_PRUDU</name>
<dbReference type="GO" id="GO:0015074">
    <property type="term" value="P:DNA integration"/>
    <property type="evidence" value="ECO:0007669"/>
    <property type="project" value="InterPro"/>
</dbReference>
<protein>
    <recommendedName>
        <fullName evidence="1">Integrase catalytic domain-containing protein</fullName>
    </recommendedName>
</protein>
<dbReference type="PANTHER" id="PTHR37984:SF5">
    <property type="entry name" value="PROTEIN NYNRIN-LIKE"/>
    <property type="match status" value="1"/>
</dbReference>
<dbReference type="InterPro" id="IPR012337">
    <property type="entry name" value="RNaseH-like_sf"/>
</dbReference>
<dbReference type="PANTHER" id="PTHR37984">
    <property type="entry name" value="PROTEIN CBG26694"/>
    <property type="match status" value="1"/>
</dbReference>
<gene>
    <name evidence="2" type="ORF">L3X38_010733</name>
</gene>
<dbReference type="InterPro" id="IPR001584">
    <property type="entry name" value="Integrase_cat-core"/>
</dbReference>
<dbReference type="EMBL" id="JAJFAZ020000002">
    <property type="protein sequence ID" value="KAI5342857.1"/>
    <property type="molecule type" value="Genomic_DNA"/>
</dbReference>
<organism evidence="2 3">
    <name type="scientific">Prunus dulcis</name>
    <name type="common">Almond</name>
    <name type="synonym">Amygdalus dulcis</name>
    <dbReference type="NCBI Taxonomy" id="3755"/>
    <lineage>
        <taxon>Eukaryota</taxon>
        <taxon>Viridiplantae</taxon>
        <taxon>Streptophyta</taxon>
        <taxon>Embryophyta</taxon>
        <taxon>Tracheophyta</taxon>
        <taxon>Spermatophyta</taxon>
        <taxon>Magnoliopsida</taxon>
        <taxon>eudicotyledons</taxon>
        <taxon>Gunneridae</taxon>
        <taxon>Pentapetalae</taxon>
        <taxon>rosids</taxon>
        <taxon>fabids</taxon>
        <taxon>Rosales</taxon>
        <taxon>Rosaceae</taxon>
        <taxon>Amygdaloideae</taxon>
        <taxon>Amygdaleae</taxon>
        <taxon>Prunus</taxon>
    </lineage>
</organism>
<dbReference type="InterPro" id="IPR056924">
    <property type="entry name" value="SH3_Tf2-1"/>
</dbReference>
<comment type="caution">
    <text evidence="2">The sequence shown here is derived from an EMBL/GenBank/DDBJ whole genome shotgun (WGS) entry which is preliminary data.</text>
</comment>
<dbReference type="Proteomes" id="UP001054821">
    <property type="component" value="Chromosome 2"/>
</dbReference>
<dbReference type="GO" id="GO:0003676">
    <property type="term" value="F:nucleic acid binding"/>
    <property type="evidence" value="ECO:0007669"/>
    <property type="project" value="InterPro"/>
</dbReference>
<reference evidence="2 3" key="1">
    <citation type="journal article" date="2022" name="G3 (Bethesda)">
        <title>Whole-genome sequence and methylome profiling of the almond [Prunus dulcis (Mill.) D.A. Webb] cultivar 'Nonpareil'.</title>
        <authorList>
            <person name="D'Amico-Willman K.M."/>
            <person name="Ouma W.Z."/>
            <person name="Meulia T."/>
            <person name="Sideli G.M."/>
            <person name="Gradziel T.M."/>
            <person name="Fresnedo-Ramirez J."/>
        </authorList>
    </citation>
    <scope>NUCLEOTIDE SEQUENCE [LARGE SCALE GENOMIC DNA]</scope>
    <source>
        <strain evidence="2">Clone GOH B32 T37-40</strain>
    </source>
</reference>
<evidence type="ECO:0000313" key="2">
    <source>
        <dbReference type="EMBL" id="KAI5342857.1"/>
    </source>
</evidence>
<keyword evidence="3" id="KW-1185">Reference proteome</keyword>
<evidence type="ECO:0000259" key="1">
    <source>
        <dbReference type="PROSITE" id="PS50994"/>
    </source>
</evidence>
<dbReference type="InterPro" id="IPR036397">
    <property type="entry name" value="RNaseH_sf"/>
</dbReference>